<evidence type="ECO:0000256" key="2">
    <source>
        <dbReference type="ARBA" id="ARBA00023015"/>
    </source>
</evidence>
<keyword evidence="2" id="KW-0805">Transcription regulation</keyword>
<dbReference type="PANTHER" id="PTHR46373:SF9">
    <property type="entry name" value="OS01G0246500 PROTEIN"/>
    <property type="match status" value="1"/>
</dbReference>
<feature type="region of interest" description="Disordered" evidence="7">
    <location>
        <begin position="209"/>
        <end position="252"/>
    </location>
</feature>
<evidence type="ECO:0000256" key="6">
    <source>
        <dbReference type="ARBA" id="ARBA00023242"/>
    </source>
</evidence>
<keyword evidence="4" id="KW-0238">DNA-binding</keyword>
<accession>A0AAV5MJK4</accession>
<evidence type="ECO:0000256" key="3">
    <source>
        <dbReference type="ARBA" id="ARBA00023054"/>
    </source>
</evidence>
<keyword evidence="6" id="KW-0539">Nucleus</keyword>
<name>A0AAV5MJK4_9ROSI</name>
<evidence type="ECO:0000259" key="8">
    <source>
        <dbReference type="PROSITE" id="PS51519"/>
    </source>
</evidence>
<dbReference type="AlphaFoldDB" id="A0AAV5MJK4"/>
<comment type="function">
    <text evidence="1">Putative transcription factor.</text>
</comment>
<proteinExistence type="predicted"/>
<dbReference type="InterPro" id="IPR044607">
    <property type="entry name" value="RKD-like"/>
</dbReference>
<evidence type="ECO:0000256" key="5">
    <source>
        <dbReference type="ARBA" id="ARBA00023163"/>
    </source>
</evidence>
<dbReference type="GO" id="GO:0003700">
    <property type="term" value="F:DNA-binding transcription factor activity"/>
    <property type="evidence" value="ECO:0007669"/>
    <property type="project" value="InterPro"/>
</dbReference>
<dbReference type="GO" id="GO:0003677">
    <property type="term" value="F:DNA binding"/>
    <property type="evidence" value="ECO:0007669"/>
    <property type="project" value="UniProtKB-KW"/>
</dbReference>
<keyword evidence="5" id="KW-0804">Transcription</keyword>
<comment type="caution">
    <text evidence="9">The sequence shown here is derived from an EMBL/GenBank/DDBJ whole genome shotgun (WGS) entry which is preliminary data.</text>
</comment>
<sequence length="345" mass="38219">MEYPQNVPPYNYPPEAIVLPESTLTVDELFGFAGNGNPTPEIQEAYLQLQPPSILQQGTGIGSSNNPFEHVRIWTQTGPSQIVEQSSNGNQTNFQAGNANCEDSIPPSVWSSNPSDCSYCQVLTEIVHTNDAEVTNLVILRNPEEIYHAIITTKIGELPEFPAGYRTLEEVSQFLDEYYSEKWQAGFTATVDPVSDLTEALRVALGENQCSDNSIPPPLSNSGELQVNNEAGNDNEQPRVPQTNLSEQRQRAANTSLNDIAKFIHLPIEEAAKEIGLCITTLRRIRREKKLGRWPFRKINSAQKKISSLLSSNDPQQLALAGNEISRLLQEIENIYQEALGGGRD</sequence>
<evidence type="ECO:0000313" key="10">
    <source>
        <dbReference type="Proteomes" id="UP001054252"/>
    </source>
</evidence>
<protein>
    <recommendedName>
        <fullName evidence="8">RWP-RK domain-containing protein</fullName>
    </recommendedName>
</protein>
<keyword evidence="10" id="KW-1185">Reference proteome</keyword>
<dbReference type="InterPro" id="IPR003035">
    <property type="entry name" value="RWP-RK_dom"/>
</dbReference>
<evidence type="ECO:0000313" key="9">
    <source>
        <dbReference type="EMBL" id="GKV50101.1"/>
    </source>
</evidence>
<dbReference type="EMBL" id="BPVZ01000339">
    <property type="protein sequence ID" value="GKV50101.1"/>
    <property type="molecule type" value="Genomic_DNA"/>
</dbReference>
<dbReference type="Proteomes" id="UP001054252">
    <property type="component" value="Unassembled WGS sequence"/>
</dbReference>
<dbReference type="Pfam" id="PF02042">
    <property type="entry name" value="RWP-RK"/>
    <property type="match status" value="1"/>
</dbReference>
<evidence type="ECO:0000256" key="7">
    <source>
        <dbReference type="SAM" id="MobiDB-lite"/>
    </source>
</evidence>
<keyword evidence="3" id="KW-0175">Coiled coil</keyword>
<organism evidence="9 10">
    <name type="scientific">Rubroshorea leprosula</name>
    <dbReference type="NCBI Taxonomy" id="152421"/>
    <lineage>
        <taxon>Eukaryota</taxon>
        <taxon>Viridiplantae</taxon>
        <taxon>Streptophyta</taxon>
        <taxon>Embryophyta</taxon>
        <taxon>Tracheophyta</taxon>
        <taxon>Spermatophyta</taxon>
        <taxon>Magnoliopsida</taxon>
        <taxon>eudicotyledons</taxon>
        <taxon>Gunneridae</taxon>
        <taxon>Pentapetalae</taxon>
        <taxon>rosids</taxon>
        <taxon>malvids</taxon>
        <taxon>Malvales</taxon>
        <taxon>Dipterocarpaceae</taxon>
        <taxon>Rubroshorea</taxon>
    </lineage>
</organism>
<feature type="domain" description="RWP-RK" evidence="8">
    <location>
        <begin position="242"/>
        <end position="322"/>
    </location>
</feature>
<evidence type="ECO:0000256" key="1">
    <source>
        <dbReference type="ARBA" id="ARBA00004049"/>
    </source>
</evidence>
<dbReference type="PROSITE" id="PS51519">
    <property type="entry name" value="RWP_RK"/>
    <property type="match status" value="1"/>
</dbReference>
<reference evidence="9 10" key="1">
    <citation type="journal article" date="2021" name="Commun. Biol.">
        <title>The genome of Shorea leprosula (Dipterocarpaceae) highlights the ecological relevance of drought in aseasonal tropical rainforests.</title>
        <authorList>
            <person name="Ng K.K.S."/>
            <person name="Kobayashi M.J."/>
            <person name="Fawcett J.A."/>
            <person name="Hatakeyama M."/>
            <person name="Paape T."/>
            <person name="Ng C.H."/>
            <person name="Ang C.C."/>
            <person name="Tnah L.H."/>
            <person name="Lee C.T."/>
            <person name="Nishiyama T."/>
            <person name="Sese J."/>
            <person name="O'Brien M.J."/>
            <person name="Copetti D."/>
            <person name="Mohd Noor M.I."/>
            <person name="Ong R.C."/>
            <person name="Putra M."/>
            <person name="Sireger I.Z."/>
            <person name="Indrioko S."/>
            <person name="Kosugi Y."/>
            <person name="Izuno A."/>
            <person name="Isagi Y."/>
            <person name="Lee S.L."/>
            <person name="Shimizu K.K."/>
        </authorList>
    </citation>
    <scope>NUCLEOTIDE SEQUENCE [LARGE SCALE GENOMIC DNA]</scope>
    <source>
        <strain evidence="9">214</strain>
    </source>
</reference>
<gene>
    <name evidence="9" type="ORF">SLEP1_g56817</name>
</gene>
<dbReference type="PANTHER" id="PTHR46373">
    <property type="entry name" value="PROTEIN RKD4"/>
    <property type="match status" value="1"/>
</dbReference>
<evidence type="ECO:0000256" key="4">
    <source>
        <dbReference type="ARBA" id="ARBA00023125"/>
    </source>
</evidence>